<reference evidence="1" key="1">
    <citation type="submission" date="2016-08" db="EMBL/GenBank/DDBJ databases">
        <authorList>
            <person name="Ngugi D.K."/>
            <person name="Miyake S."/>
            <person name="Stingl U."/>
        </authorList>
    </citation>
    <scope>NUCLEOTIDE SEQUENCE</scope>
    <source>
        <strain evidence="1">SCG-D08WGA-EpuloA1</strain>
    </source>
</reference>
<dbReference type="Proteomes" id="UP000188637">
    <property type="component" value="Unassembled WGS sequence"/>
</dbReference>
<accession>A0ACC8XCV0</accession>
<evidence type="ECO:0000313" key="2">
    <source>
        <dbReference type="Proteomes" id="UP000188637"/>
    </source>
</evidence>
<keyword evidence="2" id="KW-1185">Reference proteome</keyword>
<organism evidence="1 2">
    <name type="scientific">Candidatus Epulonipiscium fishelsonii</name>
    <dbReference type="NCBI Taxonomy" id="77094"/>
    <lineage>
        <taxon>Bacteria</taxon>
        <taxon>Bacillati</taxon>
        <taxon>Bacillota</taxon>
        <taxon>Clostridia</taxon>
        <taxon>Lachnospirales</taxon>
        <taxon>Lachnospiraceae</taxon>
        <taxon>Candidatus Epulonipiscium</taxon>
    </lineage>
</organism>
<dbReference type="EMBL" id="LJHD01000234">
    <property type="protein sequence ID" value="ONI40574.1"/>
    <property type="molecule type" value="Genomic_DNA"/>
</dbReference>
<gene>
    <name evidence="1" type="ORF">AN640_08570</name>
</gene>
<proteinExistence type="predicted"/>
<sequence length="671" mass="71565">MKNKKLIVTMLMATMPLSVLSGCTAETEAALSNTQNVSNESQSDKDATQNLQATYNSIQVADVIVVGAGGGGMSAALAAVENGAESVIIVEKMPMTGGALNTTSGTMSGAMTIIQEIDGLTEDSIESYKNDIITEGEKLGGYANEPLVEYYVNNADDMINQLWEAGLSDNQYTVDSEGRKSIFAPEHTLYSYPRSYKAKPNNPEKYKSAAHELLDELVAKEDKIKVVLNTEVAELQANEQGQVLNAIAVSNDETILFTANNGIIMATGGYAGNPELMGEFSEYGDVVITGGLATADGNGLRLMQEVGGSLHIESMGWIPTYPMGLESLEIEGTGQIATTKTQYAGGILVNTKGERFVNETDADNVAREVALEHQPEGIQYEIYTDKIGEDLVASGQGGFLTYYFQSPAFADHVITASSLEELAQKLEIPVDTFLKTVEDYNANVDAKTTDEFGRNFAETSSPFNVAINKIEGDKFYAVAIKPLAIITMGGIQVNTDMQVVDETGNAIPGLYAAGETVGGVWGRYVSSGVGVMGPIVFGDLAGENVMTNELATGYDVKPASNILSEDLFIKENTASVDELSLTGVKDGEYNVTVDGQEGPMEIKVSFKNEVITGVEIIKHNETITIAKTALEAIPQAIVDANNVNVDNITGATLTTNRIIKAVIAAVELAKQ</sequence>
<evidence type="ECO:0000313" key="1">
    <source>
        <dbReference type="EMBL" id="ONI40574.1"/>
    </source>
</evidence>
<comment type="caution">
    <text evidence="1">The sequence shown here is derived from an EMBL/GenBank/DDBJ whole genome shotgun (WGS) entry which is preliminary data.</text>
</comment>
<protein>
    <submittedName>
        <fullName evidence="1">Uncharacterized protein</fullName>
    </submittedName>
</protein>
<name>A0ACC8XCV0_9FIRM</name>